<dbReference type="InterPro" id="IPR004072">
    <property type="entry name" value="Vmron_rcpt_1"/>
</dbReference>
<evidence type="ECO:0000259" key="14">
    <source>
        <dbReference type="PROSITE" id="PS50262"/>
    </source>
</evidence>
<evidence type="ECO:0000313" key="24">
    <source>
        <dbReference type="EMBL" id="AWV49835.1"/>
    </source>
</evidence>
<dbReference type="EMBL" id="MF119594">
    <property type="protein sequence ID" value="AWV49845.1"/>
    <property type="molecule type" value="Genomic_DNA"/>
</dbReference>
<keyword evidence="5 13" id="KW-0589">Pheromone response</keyword>
<dbReference type="Gene3D" id="1.20.1070.10">
    <property type="entry name" value="Rhodopsin 7-helix transmembrane proteins"/>
    <property type="match status" value="1"/>
</dbReference>
<evidence type="ECO:0000313" key="18">
    <source>
        <dbReference type="EMBL" id="AWV49821.1"/>
    </source>
</evidence>
<evidence type="ECO:0000313" key="28">
    <source>
        <dbReference type="EMBL" id="AWV49847.1"/>
    </source>
</evidence>
<evidence type="ECO:0000313" key="17">
    <source>
        <dbReference type="EMBL" id="AWV49817.1"/>
    </source>
</evidence>
<dbReference type="EMBL" id="MF119616">
    <property type="protein sequence ID" value="AWV49867.1"/>
    <property type="molecule type" value="Genomic_DNA"/>
</dbReference>
<dbReference type="EMBL" id="MF119576">
    <property type="protein sequence ID" value="AWV49827.1"/>
    <property type="molecule type" value="Genomic_DNA"/>
</dbReference>
<keyword evidence="10 13" id="KW-0675">Receptor</keyword>
<protein>
    <recommendedName>
        <fullName evidence="13">Vomeronasal type-1 receptor</fullName>
    </recommendedName>
</protein>
<dbReference type="GO" id="GO:0007606">
    <property type="term" value="P:sensory perception of chemical stimulus"/>
    <property type="evidence" value="ECO:0007669"/>
    <property type="project" value="UniProtKB-ARBA"/>
</dbReference>
<dbReference type="EMBL" id="MF119606">
    <property type="protein sequence ID" value="AWV49857.1"/>
    <property type="molecule type" value="Genomic_DNA"/>
</dbReference>
<feature type="domain" description="G-protein coupled receptors family 1 profile" evidence="14">
    <location>
        <begin position="24"/>
        <end position="285"/>
    </location>
</feature>
<feature type="transmembrane region" description="Helical" evidence="13">
    <location>
        <begin position="265"/>
        <end position="286"/>
    </location>
</feature>
<keyword evidence="7 13" id="KW-1133">Transmembrane helix</keyword>
<evidence type="ECO:0000313" key="32">
    <source>
        <dbReference type="EMBL" id="AWV49867.1"/>
    </source>
</evidence>
<evidence type="ECO:0000313" key="19">
    <source>
        <dbReference type="EMBL" id="AWV49825.1"/>
    </source>
</evidence>
<dbReference type="Pfam" id="PF03402">
    <property type="entry name" value="V1R"/>
    <property type="match status" value="1"/>
</dbReference>
<keyword evidence="6 13" id="KW-0812">Transmembrane</keyword>
<dbReference type="GO" id="GO:0019236">
    <property type="term" value="P:response to pheromone"/>
    <property type="evidence" value="ECO:0007669"/>
    <property type="project" value="UniProtKB-KW"/>
</dbReference>
<dbReference type="GO" id="GO:0016503">
    <property type="term" value="F:pheromone receptor activity"/>
    <property type="evidence" value="ECO:0007669"/>
    <property type="project" value="InterPro"/>
</dbReference>
<keyword evidence="8 13" id="KW-0297">G-protein coupled receptor</keyword>
<dbReference type="EMBL" id="MF119602">
    <property type="protein sequence ID" value="AWV49853.1"/>
    <property type="molecule type" value="Genomic_DNA"/>
</dbReference>
<organism evidence="19">
    <name type="scientific">Nannospalax galili</name>
    <name type="common">Northern Israeli blind subterranean mole rat</name>
    <name type="synonym">Spalax galili</name>
    <dbReference type="NCBI Taxonomy" id="1026970"/>
    <lineage>
        <taxon>Eukaryota</taxon>
        <taxon>Metazoa</taxon>
        <taxon>Chordata</taxon>
        <taxon>Craniata</taxon>
        <taxon>Vertebrata</taxon>
        <taxon>Euteleostomi</taxon>
        <taxon>Mammalia</taxon>
        <taxon>Eutheria</taxon>
        <taxon>Euarchontoglires</taxon>
        <taxon>Glires</taxon>
        <taxon>Rodentia</taxon>
        <taxon>Myomorpha</taxon>
        <taxon>Muroidea</taxon>
        <taxon>Spalacidae</taxon>
        <taxon>Spalacinae</taxon>
        <taxon>Nannospalax</taxon>
    </lineage>
</organism>
<dbReference type="EMBL" id="MF119588">
    <property type="protein sequence ID" value="AWV49839.1"/>
    <property type="molecule type" value="Genomic_DNA"/>
</dbReference>
<dbReference type="EMBL" id="MF119586">
    <property type="protein sequence ID" value="AWV49837.1"/>
    <property type="molecule type" value="Genomic_DNA"/>
</dbReference>
<dbReference type="EMBL" id="MF119564">
    <property type="protein sequence ID" value="AWV49815.1"/>
    <property type="molecule type" value="Genomic_DNA"/>
</dbReference>
<evidence type="ECO:0000313" key="15">
    <source>
        <dbReference type="EMBL" id="AWV49811.1"/>
    </source>
</evidence>
<evidence type="ECO:0000313" key="25">
    <source>
        <dbReference type="EMBL" id="AWV49837.1"/>
    </source>
</evidence>
<dbReference type="EMBL" id="MF119610">
    <property type="protein sequence ID" value="AWV49861.1"/>
    <property type="molecule type" value="Genomic_DNA"/>
</dbReference>
<proteinExistence type="inferred from homology"/>
<dbReference type="PANTHER" id="PTHR24062">
    <property type="entry name" value="VOMERONASAL TYPE-1 RECEPTOR"/>
    <property type="match status" value="1"/>
</dbReference>
<feature type="transmembrane region" description="Helical" evidence="13">
    <location>
        <begin position="235"/>
        <end position="259"/>
    </location>
</feature>
<dbReference type="FunFam" id="1.20.1070.10:FF:000033">
    <property type="entry name" value="Vomeronasal type-1 receptor"/>
    <property type="match status" value="1"/>
</dbReference>
<dbReference type="EMBL" id="MF119582">
    <property type="protein sequence ID" value="AWV49833.1"/>
    <property type="molecule type" value="Genomic_DNA"/>
</dbReference>
<accession>A0A4Y1N583</accession>
<evidence type="ECO:0000256" key="5">
    <source>
        <dbReference type="ARBA" id="ARBA00022507"/>
    </source>
</evidence>
<evidence type="ECO:0000313" key="22">
    <source>
        <dbReference type="EMBL" id="AWV49833.1"/>
    </source>
</evidence>
<dbReference type="PRINTS" id="PR01534">
    <property type="entry name" value="VOMERONASL1R"/>
</dbReference>
<evidence type="ECO:0000313" key="20">
    <source>
        <dbReference type="EMBL" id="AWV49827.1"/>
    </source>
</evidence>
<evidence type="ECO:0000313" key="31">
    <source>
        <dbReference type="EMBL" id="AWV49861.1"/>
    </source>
</evidence>
<dbReference type="EMBL" id="MF119596">
    <property type="protein sequence ID" value="AWV49847.1"/>
    <property type="molecule type" value="Genomic_DNA"/>
</dbReference>
<dbReference type="GO" id="GO:0005886">
    <property type="term" value="C:plasma membrane"/>
    <property type="evidence" value="ECO:0007669"/>
    <property type="project" value="UniProtKB-SubCell"/>
</dbReference>
<evidence type="ECO:0000256" key="9">
    <source>
        <dbReference type="ARBA" id="ARBA00023136"/>
    </source>
</evidence>
<keyword evidence="11" id="KW-0325">Glycoprotein</keyword>
<dbReference type="EMBL" id="MF119584">
    <property type="protein sequence ID" value="AWV49835.1"/>
    <property type="molecule type" value="Genomic_DNA"/>
</dbReference>
<comment type="subcellular location">
    <subcellularLocation>
        <location evidence="2 13">Cell membrane</location>
        <topology evidence="2 13">Multi-pass membrane protein</topology>
    </subcellularLocation>
</comment>
<evidence type="ECO:0000256" key="10">
    <source>
        <dbReference type="ARBA" id="ARBA00023170"/>
    </source>
</evidence>
<evidence type="ECO:0000256" key="1">
    <source>
        <dbReference type="ARBA" id="ARBA00003878"/>
    </source>
</evidence>
<dbReference type="EMBL" id="MF119581">
    <property type="protein sequence ID" value="AWV49832.1"/>
    <property type="molecule type" value="Genomic_DNA"/>
</dbReference>
<dbReference type="EMBL" id="MF119570">
    <property type="protein sequence ID" value="AWV49821.1"/>
    <property type="molecule type" value="Genomic_DNA"/>
</dbReference>
<sequence>MCSATVDVRIIFLTQTVIGTIGNSSLLCLYIFTLFTGHHLRPIDLISSQLVLANFVVLFSKYIPQIMAIWGWNYFLDDMRCKLIFYFYRAGTEMSFSTVCLFNGFQAIKLNPRICKWMEIKIRSIKFIGCCCLLSWFLHLSVNSFLPFVVNGPVYEKNLSVESNHVSCSWAKPAMHISFSTILYFSPDMMSLIFMIWASGMVILVIHRHKQRVQHIHSSSLSSSASYEARATLRILILVSFFTAFYSVYIILKIWMTLAKNCCEWIANSSVLLLSCFPVFSPYVLLISDTRVSQVCFACRRRNKALP</sequence>
<feature type="transmembrane region" description="Helical" evidence="13">
    <location>
        <begin position="125"/>
        <end position="150"/>
    </location>
</feature>
<evidence type="ECO:0000256" key="3">
    <source>
        <dbReference type="ARBA" id="ARBA00010663"/>
    </source>
</evidence>
<dbReference type="KEGG" id="ngi:103725496"/>
<dbReference type="EMBL" id="MF119583">
    <property type="protein sequence ID" value="AWV49834.1"/>
    <property type="molecule type" value="Genomic_DNA"/>
</dbReference>
<evidence type="ECO:0000256" key="11">
    <source>
        <dbReference type="ARBA" id="ARBA00023180"/>
    </source>
</evidence>
<gene>
    <name evidence="19" type="primary">V1R12</name>
</gene>
<evidence type="ECO:0000313" key="23">
    <source>
        <dbReference type="EMBL" id="AWV49834.1"/>
    </source>
</evidence>
<evidence type="ECO:0000313" key="16">
    <source>
        <dbReference type="EMBL" id="AWV49815.1"/>
    </source>
</evidence>
<dbReference type="AlphaFoldDB" id="A0A4Y1N583"/>
<feature type="transmembrane region" description="Helical" evidence="13">
    <location>
        <begin position="189"/>
        <end position="206"/>
    </location>
</feature>
<keyword evidence="12 13" id="KW-0807">Transducer</keyword>
<evidence type="ECO:0000256" key="12">
    <source>
        <dbReference type="ARBA" id="ARBA00023224"/>
    </source>
</evidence>
<evidence type="ECO:0000313" key="27">
    <source>
        <dbReference type="EMBL" id="AWV49845.1"/>
    </source>
</evidence>
<evidence type="ECO:0000313" key="29">
    <source>
        <dbReference type="EMBL" id="AWV49853.1"/>
    </source>
</evidence>
<dbReference type="EMBL" id="MF119574">
    <property type="protein sequence ID" value="AWV49825.1"/>
    <property type="molecule type" value="Genomic_DNA"/>
</dbReference>
<dbReference type="EMBL" id="MF119560">
    <property type="protein sequence ID" value="AWV49811.1"/>
    <property type="molecule type" value="Genomic_DNA"/>
</dbReference>
<feature type="transmembrane region" description="Helical" evidence="13">
    <location>
        <begin position="12"/>
        <end position="33"/>
    </location>
</feature>
<keyword evidence="4 13" id="KW-1003">Cell membrane</keyword>
<evidence type="ECO:0000313" key="21">
    <source>
        <dbReference type="EMBL" id="AWV49832.1"/>
    </source>
</evidence>
<keyword evidence="9 13" id="KW-0472">Membrane</keyword>
<evidence type="ECO:0000256" key="4">
    <source>
        <dbReference type="ARBA" id="ARBA00022475"/>
    </source>
</evidence>
<evidence type="ECO:0000256" key="13">
    <source>
        <dbReference type="RuleBase" id="RU364061"/>
    </source>
</evidence>
<dbReference type="SUPFAM" id="SSF81321">
    <property type="entry name" value="Family A G protein-coupled receptor-like"/>
    <property type="match status" value="1"/>
</dbReference>
<dbReference type="PROSITE" id="PS50262">
    <property type="entry name" value="G_PROTEIN_RECEP_F1_2"/>
    <property type="match status" value="1"/>
</dbReference>
<evidence type="ECO:0000256" key="8">
    <source>
        <dbReference type="ARBA" id="ARBA00023040"/>
    </source>
</evidence>
<comment type="function">
    <text evidence="1">Putative pheromone receptor.</text>
</comment>
<evidence type="ECO:0000313" key="30">
    <source>
        <dbReference type="EMBL" id="AWV49857.1"/>
    </source>
</evidence>
<name>A0A4Y1N583_NANGA</name>
<evidence type="ECO:0000256" key="2">
    <source>
        <dbReference type="ARBA" id="ARBA00004651"/>
    </source>
</evidence>
<evidence type="ECO:0000313" key="26">
    <source>
        <dbReference type="EMBL" id="AWV49839.1"/>
    </source>
</evidence>
<dbReference type="InterPro" id="IPR017452">
    <property type="entry name" value="GPCR_Rhodpsn_7TM"/>
</dbReference>
<evidence type="ECO:0000256" key="6">
    <source>
        <dbReference type="ARBA" id="ARBA00022692"/>
    </source>
</evidence>
<feature type="transmembrane region" description="Helical" evidence="13">
    <location>
        <begin position="45"/>
        <end position="63"/>
    </location>
</feature>
<evidence type="ECO:0000256" key="7">
    <source>
        <dbReference type="ARBA" id="ARBA00022989"/>
    </source>
</evidence>
<comment type="similarity">
    <text evidence="3 13">Belongs to the G-protein coupled receptor 1 family.</text>
</comment>
<dbReference type="EMBL" id="MF119566">
    <property type="protein sequence ID" value="AWV49817.1"/>
    <property type="molecule type" value="Genomic_DNA"/>
</dbReference>
<reference evidence="19" key="1">
    <citation type="submission" date="2017-05" db="EMBL/GenBank/DDBJ databases">
        <authorList>
            <person name="Jiao H."/>
            <person name="Zhao H."/>
        </authorList>
    </citation>
    <scope>NUCLEOTIDE SEQUENCE</scope>
    <source>
        <strain evidence="15">B1-2</strain>
        <strain evidence="21">B12-1</strain>
        <strain evidence="22">B12-2</strain>
        <strain evidence="23">B13-1</strain>
        <strain evidence="24">B13-2</strain>
        <strain evidence="25">B14-2</strain>
        <strain evidence="26">B15-2</strain>
        <strain evidence="16">B3-2</strain>
        <strain evidence="17">B4-2</strain>
        <strain evidence="18">B6-2</strain>
        <strain evidence="19">B8-2</strain>
        <strain evidence="20">B9-2</strain>
        <strain evidence="31">C10-2</strain>
        <strain evidence="32">C13-2</strain>
        <strain evidence="27">C2-2</strain>
        <strain evidence="28">C3-2</strain>
        <strain evidence="29">C6-2</strain>
        <strain evidence="30">C8-2</strain>
        <tissue evidence="19">Muscle</tissue>
    </source>
</reference>